<dbReference type="EMBL" id="JBJUIK010000015">
    <property type="protein sequence ID" value="KAL3502583.1"/>
    <property type="molecule type" value="Genomic_DNA"/>
</dbReference>
<dbReference type="Proteomes" id="UP001630127">
    <property type="component" value="Unassembled WGS sequence"/>
</dbReference>
<accession>A0ABD2Y679</accession>
<dbReference type="InterPro" id="IPR025322">
    <property type="entry name" value="PADRE_dom"/>
</dbReference>
<gene>
    <name evidence="2" type="ORF">ACH5RR_037032</name>
</gene>
<dbReference type="Pfam" id="PF14009">
    <property type="entry name" value="PADRE"/>
    <property type="match status" value="1"/>
</dbReference>
<name>A0ABD2Y679_9GENT</name>
<evidence type="ECO:0000313" key="2">
    <source>
        <dbReference type="EMBL" id="KAL3502583.1"/>
    </source>
</evidence>
<keyword evidence="3" id="KW-1185">Reference proteome</keyword>
<dbReference type="PANTHER" id="PTHR33052">
    <property type="entry name" value="DUF4228 DOMAIN PROTEIN-RELATED"/>
    <property type="match status" value="1"/>
</dbReference>
<reference evidence="2 3" key="1">
    <citation type="submission" date="2024-11" db="EMBL/GenBank/DDBJ databases">
        <title>A near-complete genome assembly of Cinchona calisaya.</title>
        <authorList>
            <person name="Lian D.C."/>
            <person name="Zhao X.W."/>
            <person name="Wei L."/>
        </authorList>
    </citation>
    <scope>NUCLEOTIDE SEQUENCE [LARGE SCALE GENOMIC DNA]</scope>
    <source>
        <tissue evidence="2">Nenye</tissue>
    </source>
</reference>
<feature type="compositionally biased region" description="Basic and acidic residues" evidence="1">
    <location>
        <begin position="171"/>
        <end position="186"/>
    </location>
</feature>
<evidence type="ECO:0000256" key="1">
    <source>
        <dbReference type="SAM" id="MobiDB-lite"/>
    </source>
</evidence>
<organism evidence="2 3">
    <name type="scientific">Cinchona calisaya</name>
    <dbReference type="NCBI Taxonomy" id="153742"/>
    <lineage>
        <taxon>Eukaryota</taxon>
        <taxon>Viridiplantae</taxon>
        <taxon>Streptophyta</taxon>
        <taxon>Embryophyta</taxon>
        <taxon>Tracheophyta</taxon>
        <taxon>Spermatophyta</taxon>
        <taxon>Magnoliopsida</taxon>
        <taxon>eudicotyledons</taxon>
        <taxon>Gunneridae</taxon>
        <taxon>Pentapetalae</taxon>
        <taxon>asterids</taxon>
        <taxon>lamiids</taxon>
        <taxon>Gentianales</taxon>
        <taxon>Rubiaceae</taxon>
        <taxon>Cinchonoideae</taxon>
        <taxon>Cinchoneae</taxon>
        <taxon>Cinchona</taxon>
    </lineage>
</organism>
<sequence length="220" mass="24835">MLHKIFGARKLAPAPTPVGEGRSAAALKIIHAGGLVEQYYMAVPAAWIIDKYPSFILARPDVFRRPWGAIVRPQEILIPGQKYFVVPRKTVKKLKRRINRTSGLNSSLHYNSQSSVDASSAEISSQKKKKFSCSSSFVQNRFGIVIKSKNKTKSRYRRVRFFGIDAKKDCGSISSEHSKSAADTHSKKSVNLQLDRKKRRLRNIVQWHPSLTSISEDHCK</sequence>
<evidence type="ECO:0000313" key="3">
    <source>
        <dbReference type="Proteomes" id="UP001630127"/>
    </source>
</evidence>
<feature type="region of interest" description="Disordered" evidence="1">
    <location>
        <begin position="171"/>
        <end position="192"/>
    </location>
</feature>
<comment type="caution">
    <text evidence="2">The sequence shown here is derived from an EMBL/GenBank/DDBJ whole genome shotgun (WGS) entry which is preliminary data.</text>
</comment>
<protein>
    <submittedName>
        <fullName evidence="2">Uncharacterized protein</fullName>
    </submittedName>
</protein>
<proteinExistence type="predicted"/>
<dbReference type="AlphaFoldDB" id="A0ABD2Y679"/>